<dbReference type="InterPro" id="IPR041033">
    <property type="entry name" value="SpaA_PFL_dom_1"/>
</dbReference>
<reference evidence="4 5" key="1">
    <citation type="submission" date="2015-09" db="EMBL/GenBank/DDBJ databases">
        <authorList>
            <consortium name="Pathogen Informatics"/>
        </authorList>
    </citation>
    <scope>NUCLEOTIDE SEQUENCE [LARGE SCALE GENOMIC DNA]</scope>
    <source>
        <strain evidence="4 5">2789STDY5608823</strain>
    </source>
</reference>
<protein>
    <submittedName>
        <fullName evidence="4">Predicted outer membrane protein</fullName>
    </submittedName>
</protein>
<feature type="signal peptide" evidence="2">
    <location>
        <begin position="1"/>
        <end position="27"/>
    </location>
</feature>
<dbReference type="InterPro" id="IPR026466">
    <property type="entry name" value="Fim_isopep_form_D2_dom"/>
</dbReference>
<organism evidence="4 5">
    <name type="scientific">Collinsella aerofaciens</name>
    <dbReference type="NCBI Taxonomy" id="74426"/>
    <lineage>
        <taxon>Bacteria</taxon>
        <taxon>Bacillati</taxon>
        <taxon>Actinomycetota</taxon>
        <taxon>Coriobacteriia</taxon>
        <taxon>Coriobacteriales</taxon>
        <taxon>Coriobacteriaceae</taxon>
        <taxon>Collinsella</taxon>
    </lineage>
</organism>
<dbReference type="Pfam" id="PF17802">
    <property type="entry name" value="SpaA"/>
    <property type="match status" value="1"/>
</dbReference>
<keyword evidence="1" id="KW-1133">Transmembrane helix</keyword>
<dbReference type="Gene3D" id="2.60.40.740">
    <property type="match status" value="1"/>
</dbReference>
<feature type="domain" description="SpaA-like prealbumin fold" evidence="3">
    <location>
        <begin position="408"/>
        <end position="500"/>
    </location>
</feature>
<gene>
    <name evidence="4" type="ORF">ERS852381_01533</name>
</gene>
<dbReference type="GO" id="GO:0005975">
    <property type="term" value="P:carbohydrate metabolic process"/>
    <property type="evidence" value="ECO:0007669"/>
    <property type="project" value="UniProtKB-ARBA"/>
</dbReference>
<evidence type="ECO:0000313" key="4">
    <source>
        <dbReference type="EMBL" id="CUO41496.1"/>
    </source>
</evidence>
<accession>A0A174EY85</accession>
<keyword evidence="2" id="KW-0732">Signal</keyword>
<evidence type="ECO:0000256" key="2">
    <source>
        <dbReference type="SAM" id="SignalP"/>
    </source>
</evidence>
<keyword evidence="1" id="KW-0812">Transmembrane</keyword>
<evidence type="ECO:0000259" key="3">
    <source>
        <dbReference type="Pfam" id="PF17802"/>
    </source>
</evidence>
<dbReference type="Gene3D" id="2.60.40.10">
    <property type="entry name" value="Immunoglobulins"/>
    <property type="match status" value="1"/>
</dbReference>
<dbReference type="NCBIfam" id="TIGR04226">
    <property type="entry name" value="RrgB_K2N_iso_D2"/>
    <property type="match status" value="1"/>
</dbReference>
<sequence length="606" mass="63390">MSMNKNIARLAVTAGLTAALSFGGVMAPVTMAFAEDAPATTNIITINNIGDNQDASFKAYQIFKATVTDKTEGKIAQNIEWTNTELGNKVINAIEDWSRHNASSVVTNLPKNPTAQDVAEFLMANAGGPIAGPANGAIKGTRVATGNVLYAVANVVKNETPTASGIPAGQPWSATAGSGYYLFVTDENSLNAAKKNTGTSPIFALVGGGAVTVTEKTSIPTVEKKILDASKVAGGDITGETDWVDAADSQVGQEVNYRLTGTIADNYDSYDTYSYKFKDQLTDGLDYIKGSISVYALNNGEYTEINPTSYDVDAPSESNQRVLTVNFIGTNGLKSATAKNGGTLTINANTIIVVFYKAKLNAKAVIAGANNKLEGNPNTVTLEYSNNPMVAGTGTSAPDTVVDYTYGLKINKVDLGTEKALQGAKFTIAAGDTTNGGENSANVKYVKSDGTLSDSKVELSMDPNGVLTLTGLDAGVYTVTETSAPGGYTKVEPFTFEIKPTMNAIDPNAGLTALSGKLDVKNQSDKVIAGLTDKKAGDNRLTAQDGSDKVTDGYFNITVGDTKQVGLPLTGLNGVTFTWIAGGAVLCIGVAHLIRSRKQAEESEQE</sequence>
<feature type="chain" id="PRO_5038390661" evidence="2">
    <location>
        <begin position="28"/>
        <end position="606"/>
    </location>
</feature>
<keyword evidence="1" id="KW-0472">Membrane</keyword>
<feature type="transmembrane region" description="Helical" evidence="1">
    <location>
        <begin position="577"/>
        <end position="594"/>
    </location>
</feature>
<evidence type="ECO:0000313" key="5">
    <source>
        <dbReference type="Proteomes" id="UP000095468"/>
    </source>
</evidence>
<dbReference type="InterPro" id="IPR013783">
    <property type="entry name" value="Ig-like_fold"/>
</dbReference>
<dbReference type="EMBL" id="CYYP01000013">
    <property type="protein sequence ID" value="CUO41496.1"/>
    <property type="molecule type" value="Genomic_DNA"/>
</dbReference>
<name>A0A174EY85_9ACTN</name>
<dbReference type="Proteomes" id="UP000095468">
    <property type="component" value="Unassembled WGS sequence"/>
</dbReference>
<dbReference type="AlphaFoldDB" id="A0A174EY85"/>
<proteinExistence type="predicted"/>
<evidence type="ECO:0000256" key="1">
    <source>
        <dbReference type="SAM" id="Phobius"/>
    </source>
</evidence>